<reference evidence="2" key="1">
    <citation type="submission" date="2015-07" db="EMBL/GenBank/DDBJ databases">
        <title>MeaNS - Measles Nucleotide Surveillance Program.</title>
        <authorList>
            <person name="Tran T."/>
            <person name="Druce J."/>
        </authorList>
    </citation>
    <scope>NUCLEOTIDE SEQUENCE</scope>
    <source>
        <strain evidence="2">UCB-OBI-ISO-001</strain>
        <tissue evidence="2">Gonad</tissue>
    </source>
</reference>
<protein>
    <submittedName>
        <fullName evidence="2">Uncharacterized protein</fullName>
    </submittedName>
</protein>
<accession>A0A0L8HJ77</accession>
<sequence length="71" mass="8301">MEALLILKPPLALLILLSVSALYIASLILISVHCISFYNYYRNLIPYRLYDFLPRLMQTQPFLILIFLITL</sequence>
<evidence type="ECO:0000313" key="2">
    <source>
        <dbReference type="EMBL" id="KOF88840.1"/>
    </source>
</evidence>
<organism evidence="2">
    <name type="scientific">Octopus bimaculoides</name>
    <name type="common">California two-spotted octopus</name>
    <dbReference type="NCBI Taxonomy" id="37653"/>
    <lineage>
        <taxon>Eukaryota</taxon>
        <taxon>Metazoa</taxon>
        <taxon>Spiralia</taxon>
        <taxon>Lophotrochozoa</taxon>
        <taxon>Mollusca</taxon>
        <taxon>Cephalopoda</taxon>
        <taxon>Coleoidea</taxon>
        <taxon>Octopodiformes</taxon>
        <taxon>Octopoda</taxon>
        <taxon>Incirrata</taxon>
        <taxon>Octopodidae</taxon>
        <taxon>Octopus</taxon>
    </lineage>
</organism>
<feature type="transmembrane region" description="Helical" evidence="1">
    <location>
        <begin position="12"/>
        <end position="40"/>
    </location>
</feature>
<keyword evidence="1" id="KW-0812">Transmembrane</keyword>
<keyword evidence="1" id="KW-0472">Membrane</keyword>
<gene>
    <name evidence="2" type="ORF">OCBIM_22014190mg</name>
</gene>
<dbReference type="AlphaFoldDB" id="A0A0L8HJ77"/>
<dbReference type="EMBL" id="KQ418098">
    <property type="protein sequence ID" value="KOF88840.1"/>
    <property type="molecule type" value="Genomic_DNA"/>
</dbReference>
<keyword evidence="1" id="KW-1133">Transmembrane helix</keyword>
<proteinExistence type="predicted"/>
<evidence type="ECO:0000256" key="1">
    <source>
        <dbReference type="SAM" id="Phobius"/>
    </source>
</evidence>
<name>A0A0L8HJ77_OCTBM</name>